<evidence type="ECO:0000313" key="1">
    <source>
        <dbReference type="EMBL" id="RUS66970.1"/>
    </source>
</evidence>
<dbReference type="EMBL" id="PQSP01000002">
    <property type="protein sequence ID" value="RUS66970.1"/>
    <property type="molecule type" value="Genomic_DNA"/>
</dbReference>
<organism evidence="1 2">
    <name type="scientific">Saezia sanguinis</name>
    <dbReference type="NCBI Taxonomy" id="1965230"/>
    <lineage>
        <taxon>Bacteria</taxon>
        <taxon>Pseudomonadati</taxon>
        <taxon>Pseudomonadota</taxon>
        <taxon>Betaproteobacteria</taxon>
        <taxon>Burkholderiales</taxon>
        <taxon>Saeziaceae</taxon>
        <taxon>Saezia</taxon>
    </lineage>
</organism>
<dbReference type="Proteomes" id="UP000286947">
    <property type="component" value="Unassembled WGS sequence"/>
</dbReference>
<evidence type="ECO:0000313" key="2">
    <source>
        <dbReference type="Proteomes" id="UP000286947"/>
    </source>
</evidence>
<gene>
    <name evidence="1" type="ORF">CUZ56_00907</name>
</gene>
<dbReference type="AlphaFoldDB" id="A0A433SE06"/>
<reference evidence="1 2" key="1">
    <citation type="submission" date="2018-01" db="EMBL/GenBank/DDBJ databases">
        <title>Saezia sanguinis gen. nov., sp. nov., in the order Burkholderiales isolated from human blood.</title>
        <authorList>
            <person name="Medina-Pascual M.J."/>
            <person name="Valdezate S."/>
            <person name="Monzon S."/>
            <person name="Cuesta I."/>
            <person name="Carrasco G."/>
            <person name="Villalon P."/>
            <person name="Saez-Nieto J.A."/>
        </authorList>
    </citation>
    <scope>NUCLEOTIDE SEQUENCE [LARGE SCALE GENOMIC DNA]</scope>
    <source>
        <strain evidence="1 2">CNM695-12</strain>
    </source>
</reference>
<name>A0A433SE06_9BURK</name>
<proteinExistence type="predicted"/>
<comment type="caution">
    <text evidence="1">The sequence shown here is derived from an EMBL/GenBank/DDBJ whole genome shotgun (WGS) entry which is preliminary data.</text>
</comment>
<keyword evidence="2" id="KW-1185">Reference proteome</keyword>
<sequence length="43" mass="4432">MYVKSCAENAIQLFVKCISVLSKVPAGRYKNGVEGVGVAGSTG</sequence>
<accession>A0A433SE06</accession>
<protein>
    <submittedName>
        <fullName evidence="1">Uncharacterized protein</fullName>
    </submittedName>
</protein>